<accession>A0A4Z2FYG8</accession>
<protein>
    <submittedName>
        <fullName evidence="2">Uncharacterized protein</fullName>
    </submittedName>
</protein>
<evidence type="ECO:0000313" key="2">
    <source>
        <dbReference type="EMBL" id="TNN45743.1"/>
    </source>
</evidence>
<keyword evidence="3" id="KW-1185">Reference proteome</keyword>
<proteinExistence type="predicted"/>
<dbReference type="Proteomes" id="UP000314294">
    <property type="component" value="Unassembled WGS sequence"/>
</dbReference>
<organism evidence="2 3">
    <name type="scientific">Liparis tanakae</name>
    <name type="common">Tanaka's snailfish</name>
    <dbReference type="NCBI Taxonomy" id="230148"/>
    <lineage>
        <taxon>Eukaryota</taxon>
        <taxon>Metazoa</taxon>
        <taxon>Chordata</taxon>
        <taxon>Craniata</taxon>
        <taxon>Vertebrata</taxon>
        <taxon>Euteleostomi</taxon>
        <taxon>Actinopterygii</taxon>
        <taxon>Neopterygii</taxon>
        <taxon>Teleostei</taxon>
        <taxon>Neoteleostei</taxon>
        <taxon>Acanthomorphata</taxon>
        <taxon>Eupercaria</taxon>
        <taxon>Perciformes</taxon>
        <taxon>Cottioidei</taxon>
        <taxon>Cottales</taxon>
        <taxon>Liparidae</taxon>
        <taxon>Liparis</taxon>
    </lineage>
</organism>
<evidence type="ECO:0000313" key="3">
    <source>
        <dbReference type="Proteomes" id="UP000314294"/>
    </source>
</evidence>
<feature type="compositionally biased region" description="Basic and acidic residues" evidence="1">
    <location>
        <begin position="105"/>
        <end position="115"/>
    </location>
</feature>
<dbReference type="EMBL" id="SRLO01000827">
    <property type="protein sequence ID" value="TNN45743.1"/>
    <property type="molecule type" value="Genomic_DNA"/>
</dbReference>
<evidence type="ECO:0000256" key="1">
    <source>
        <dbReference type="SAM" id="MobiDB-lite"/>
    </source>
</evidence>
<feature type="compositionally biased region" description="Basic and acidic residues" evidence="1">
    <location>
        <begin position="1"/>
        <end position="17"/>
    </location>
</feature>
<name>A0A4Z2FYG8_9TELE</name>
<comment type="caution">
    <text evidence="2">The sequence shown here is derived from an EMBL/GenBank/DDBJ whole genome shotgun (WGS) entry which is preliminary data.</text>
</comment>
<feature type="region of interest" description="Disordered" evidence="1">
    <location>
        <begin position="1"/>
        <end position="24"/>
    </location>
</feature>
<dbReference type="AlphaFoldDB" id="A0A4Z2FYG8"/>
<gene>
    <name evidence="2" type="ORF">EYF80_044053</name>
</gene>
<sequence length="154" mass="17539">MGETGGSERDGTERRGTGETGETGGVEMIALLSLIHQSVERVVAICRTDPERISSRCEPIACDILPEEKKRKKNVPLKNPRREAERRFEAETHRHRGQQRLQLKPRRDLNKDSEHQPPASERTDIIGQRVADEKHRCAARMQAIWFERTLGHGA</sequence>
<feature type="region of interest" description="Disordered" evidence="1">
    <location>
        <begin position="68"/>
        <end position="128"/>
    </location>
</feature>
<feature type="compositionally biased region" description="Basic and acidic residues" evidence="1">
    <location>
        <begin position="80"/>
        <end position="92"/>
    </location>
</feature>
<reference evidence="2 3" key="1">
    <citation type="submission" date="2019-03" db="EMBL/GenBank/DDBJ databases">
        <title>First draft genome of Liparis tanakae, snailfish: a comprehensive survey of snailfish specific genes.</title>
        <authorList>
            <person name="Kim W."/>
            <person name="Song I."/>
            <person name="Jeong J.-H."/>
            <person name="Kim D."/>
            <person name="Kim S."/>
            <person name="Ryu S."/>
            <person name="Song J.Y."/>
            <person name="Lee S.K."/>
        </authorList>
    </citation>
    <scope>NUCLEOTIDE SEQUENCE [LARGE SCALE GENOMIC DNA]</scope>
    <source>
        <tissue evidence="2">Muscle</tissue>
    </source>
</reference>